<organism evidence="2 3">
    <name type="scientific">Samsonia erythrinae</name>
    <dbReference type="NCBI Taxonomy" id="160434"/>
    <lineage>
        <taxon>Bacteria</taxon>
        <taxon>Pseudomonadati</taxon>
        <taxon>Pseudomonadota</taxon>
        <taxon>Gammaproteobacteria</taxon>
        <taxon>Enterobacterales</taxon>
        <taxon>Pectobacteriaceae</taxon>
        <taxon>Samsonia</taxon>
    </lineage>
</organism>
<sequence>MNNQELISVCVITYNSECTVKETLDSIYNQTYGTKNIELIISDDASKDNTVLVINEWLKEKTAFFSTVHFYNNPENLGVPGNCNTAWKAATAEWIKTIAGDDILLPNCLAENYGFSKTAKPDVGVIFSYMQPFSLSEQGMKVFKKTLPTKIQSDILKESAHKQNTYLRVCDLAVAPTSFIRKKALEEIGYADKRFRLIEDLPLWYKFTKNGWRLSFLDQKTVLYRVSNSIMYSDKRLVNVNLIHDLLKIDYELCKDDVVYGGRILHVRKLLWLRSSLLIAFLFNNKANTVSNFFIMLSKFLKPYGPSHFFLKLRGK</sequence>
<gene>
    <name evidence="2" type="ORF">EDC54_101479</name>
</gene>
<dbReference type="AlphaFoldDB" id="A0A4R3VU71"/>
<keyword evidence="3" id="KW-1185">Reference proteome</keyword>
<evidence type="ECO:0000259" key="1">
    <source>
        <dbReference type="Pfam" id="PF00535"/>
    </source>
</evidence>
<feature type="domain" description="Glycosyltransferase 2-like" evidence="1">
    <location>
        <begin position="8"/>
        <end position="141"/>
    </location>
</feature>
<dbReference type="CDD" id="cd00761">
    <property type="entry name" value="Glyco_tranf_GTA_type"/>
    <property type="match status" value="1"/>
</dbReference>
<dbReference type="PANTHER" id="PTHR22916">
    <property type="entry name" value="GLYCOSYLTRANSFERASE"/>
    <property type="match status" value="1"/>
</dbReference>
<proteinExistence type="predicted"/>
<dbReference type="Pfam" id="PF00535">
    <property type="entry name" value="Glycos_transf_2"/>
    <property type="match status" value="1"/>
</dbReference>
<dbReference type="RefSeq" id="WP_132452845.1">
    <property type="nucleotide sequence ID" value="NZ_JAWIZJ010000001.1"/>
</dbReference>
<dbReference type="EMBL" id="SMBY01000001">
    <property type="protein sequence ID" value="TCV08956.1"/>
    <property type="molecule type" value="Genomic_DNA"/>
</dbReference>
<dbReference type="SUPFAM" id="SSF53448">
    <property type="entry name" value="Nucleotide-diphospho-sugar transferases"/>
    <property type="match status" value="1"/>
</dbReference>
<dbReference type="InterPro" id="IPR029044">
    <property type="entry name" value="Nucleotide-diphossugar_trans"/>
</dbReference>
<keyword evidence="2" id="KW-0808">Transferase</keyword>
<evidence type="ECO:0000313" key="3">
    <source>
        <dbReference type="Proteomes" id="UP000295433"/>
    </source>
</evidence>
<dbReference type="InterPro" id="IPR001173">
    <property type="entry name" value="Glyco_trans_2-like"/>
</dbReference>
<dbReference type="Gene3D" id="3.90.550.10">
    <property type="entry name" value="Spore Coat Polysaccharide Biosynthesis Protein SpsA, Chain A"/>
    <property type="match status" value="1"/>
</dbReference>
<name>A0A4R3VU71_9GAMM</name>
<dbReference type="Proteomes" id="UP000295433">
    <property type="component" value="Unassembled WGS sequence"/>
</dbReference>
<evidence type="ECO:0000313" key="2">
    <source>
        <dbReference type="EMBL" id="TCV08956.1"/>
    </source>
</evidence>
<dbReference type="OrthoDB" id="6813549at2"/>
<dbReference type="GO" id="GO:0016758">
    <property type="term" value="F:hexosyltransferase activity"/>
    <property type="evidence" value="ECO:0007669"/>
    <property type="project" value="UniProtKB-ARBA"/>
</dbReference>
<reference evidence="2 3" key="1">
    <citation type="submission" date="2019-03" db="EMBL/GenBank/DDBJ databases">
        <title>Genomic Encyclopedia of Type Strains, Phase IV (KMG-IV): sequencing the most valuable type-strain genomes for metagenomic binning, comparative biology and taxonomic classification.</title>
        <authorList>
            <person name="Goeker M."/>
        </authorList>
    </citation>
    <scope>NUCLEOTIDE SEQUENCE [LARGE SCALE GENOMIC DNA]</scope>
    <source>
        <strain evidence="2 3">DSM 16730</strain>
    </source>
</reference>
<accession>A0A4R3VU71</accession>
<protein>
    <submittedName>
        <fullName evidence="2">GT2 family glycosyltransferase</fullName>
    </submittedName>
</protein>
<dbReference type="PANTHER" id="PTHR22916:SF3">
    <property type="entry name" value="UDP-GLCNAC:BETAGAL BETA-1,3-N-ACETYLGLUCOSAMINYLTRANSFERASE-LIKE PROTEIN 1"/>
    <property type="match status" value="1"/>
</dbReference>
<comment type="caution">
    <text evidence="2">The sequence shown here is derived from an EMBL/GenBank/DDBJ whole genome shotgun (WGS) entry which is preliminary data.</text>
</comment>